<dbReference type="SUPFAM" id="SSF109604">
    <property type="entry name" value="HD-domain/PDEase-like"/>
    <property type="match status" value="1"/>
</dbReference>
<name>A0A1M7M6M0_9FIRM</name>
<dbReference type="InterPro" id="IPR041062">
    <property type="entry name" value="Csm1_B"/>
</dbReference>
<dbReference type="Gene3D" id="1.10.3210.10">
    <property type="entry name" value="Hypothetical protein af1432"/>
    <property type="match status" value="1"/>
</dbReference>
<evidence type="ECO:0000313" key="15">
    <source>
        <dbReference type="Proteomes" id="UP000184375"/>
    </source>
</evidence>
<protein>
    <recommendedName>
        <fullName evidence="3">CRISPR system single-strand-specific deoxyribonuclease Cas10/Csm1 (subtype III-A)</fullName>
    </recommendedName>
    <alternativeName>
        <fullName evidence="12">Cyclic oligoadenylate synthase</fullName>
    </alternativeName>
</protein>
<sequence length="778" mass="90595">MGLMQESFSKEEKILLLASVLHDIGKFYQRIGDKNTRAKIEKEYGTLIKSEGAYGPRHQEWGAYFCEKNVGISEVISAVRNHHDPINIIDLIVAIADKISAYEREDIDEDEGKAKQLISIFSNIELDGIGAEKLHYKEIGPIYKYQKPTDEILNERECEKRYSELWKEFEENFKKINCYDDIAELNKLLYLLEEYTSNIPSAFYYSRPDISLWGHLKSTAAVAFCIFREEKERRKLDSIHDKLKRKIIPSKGEGKYFCLVKGDISGIQDFVYDTKMDGATKALRGRSFYISYIMDLIAKYILRTEKLPLTNLLFSGGGHFYLLMPVSFMGKVGEYQKFIDEVFFEAHKGRLSVSLGAVEADVNDLICNFPEKMDEASREVQHKKNNKFYELVKNKSIFKIKEEPGKNVCPHCGRYYDDECHFCISFEELGEDLIKKRCLYEKHVVPEKLSMNKCFDVFKCFGVEVEFLDIPKKGFCYDLKKERHEKFDFDSFTYYLKVPTYMKLDEKSGKIISFDEISKSAKGIKTWGILRGDVDNLGRIFREGLEDNRTISRVLTLSSELSVFFGKYLEDVIKEEYEYCYAIYAGGDDFFFVGPWDKMPYLAFEIRRLFKEYTGNNPVLNISMAFDISPDEKFPLYKVAVEAGEHLDEAKAYEREGMRKNCFSFCGCNIGWEEADKFIKLKELIVSALNSKVPRSLINIIYKAVKDSKISERRNEIFKVWKLVYYISRLKKRGTENVKDYIEEIQDLLLDKGNRLYKFSYVSTRWAELETRKAGEGN</sequence>
<keyword evidence="10" id="KW-0067">ATP-binding</keyword>
<comment type="cofactor">
    <cofactor evidence="1">
        <name>a divalent metal cation</name>
        <dbReference type="ChEBI" id="CHEBI:60240"/>
    </cofactor>
</comment>
<evidence type="ECO:0000256" key="10">
    <source>
        <dbReference type="ARBA" id="ARBA00022840"/>
    </source>
</evidence>
<evidence type="ECO:0000256" key="1">
    <source>
        <dbReference type="ARBA" id="ARBA00001968"/>
    </source>
</evidence>
<gene>
    <name evidence="14" type="ORF">SAMN05660826_02184</name>
</gene>
<evidence type="ECO:0000256" key="6">
    <source>
        <dbReference type="ARBA" id="ARBA00022741"/>
    </source>
</evidence>
<dbReference type="GO" id="GO:0004519">
    <property type="term" value="F:endonuclease activity"/>
    <property type="evidence" value="ECO:0007669"/>
    <property type="project" value="UniProtKB-KW"/>
</dbReference>
<dbReference type="InterPro" id="IPR054767">
    <property type="entry name" value="Cas10-Cmr2_palm2"/>
</dbReference>
<accession>A0A1M7M6M0</accession>
<evidence type="ECO:0000256" key="7">
    <source>
        <dbReference type="ARBA" id="ARBA00022759"/>
    </source>
</evidence>
<comment type="similarity">
    <text evidence="2">Belongs to the CRISPR-associated Cas10/Csm1 family.</text>
</comment>
<evidence type="ECO:0000256" key="4">
    <source>
        <dbReference type="ARBA" id="ARBA00022679"/>
    </source>
</evidence>
<dbReference type="Proteomes" id="UP000184375">
    <property type="component" value="Unassembled WGS sequence"/>
</dbReference>
<feature type="domain" description="GGDEF" evidence="13">
    <location>
        <begin position="525"/>
        <end position="666"/>
    </location>
</feature>
<dbReference type="GO" id="GO:0004527">
    <property type="term" value="F:exonuclease activity"/>
    <property type="evidence" value="ECO:0007669"/>
    <property type="project" value="UniProtKB-KW"/>
</dbReference>
<keyword evidence="7" id="KW-0255">Endonuclease</keyword>
<dbReference type="PROSITE" id="PS50887">
    <property type="entry name" value="GGDEF"/>
    <property type="match status" value="1"/>
</dbReference>
<dbReference type="InterPro" id="IPR006674">
    <property type="entry name" value="HD_domain"/>
</dbReference>
<keyword evidence="6" id="KW-0547">Nucleotide-binding</keyword>
<dbReference type="GO" id="GO:0005524">
    <property type="term" value="F:ATP binding"/>
    <property type="evidence" value="ECO:0007669"/>
    <property type="project" value="UniProtKB-KW"/>
</dbReference>
<dbReference type="AlphaFoldDB" id="A0A1M7M6M0"/>
<evidence type="ECO:0000259" key="13">
    <source>
        <dbReference type="PROSITE" id="PS50887"/>
    </source>
</evidence>
<dbReference type="InterPro" id="IPR043128">
    <property type="entry name" value="Rev_trsase/Diguanyl_cyclase"/>
</dbReference>
<evidence type="ECO:0000256" key="8">
    <source>
        <dbReference type="ARBA" id="ARBA00022801"/>
    </source>
</evidence>
<keyword evidence="11" id="KW-0051">Antiviral defense</keyword>
<dbReference type="InterPro" id="IPR052117">
    <property type="entry name" value="Cas10/Csm1_subtype-III-A"/>
</dbReference>
<keyword evidence="15" id="KW-1185">Reference proteome</keyword>
<dbReference type="OrthoDB" id="9768769at2"/>
<evidence type="ECO:0000256" key="5">
    <source>
        <dbReference type="ARBA" id="ARBA00022722"/>
    </source>
</evidence>
<proteinExistence type="inferred from homology"/>
<evidence type="ECO:0000256" key="9">
    <source>
        <dbReference type="ARBA" id="ARBA00022839"/>
    </source>
</evidence>
<evidence type="ECO:0000256" key="2">
    <source>
        <dbReference type="ARBA" id="ARBA00005700"/>
    </source>
</evidence>
<keyword evidence="9" id="KW-0269">Exonuclease</keyword>
<dbReference type="Pfam" id="PF22335">
    <property type="entry name" value="Cas10-Cmr2_palm2"/>
    <property type="match status" value="1"/>
</dbReference>
<dbReference type="Pfam" id="PF01966">
    <property type="entry name" value="HD"/>
    <property type="match status" value="1"/>
</dbReference>
<dbReference type="GO" id="GO:0016740">
    <property type="term" value="F:transferase activity"/>
    <property type="evidence" value="ECO:0007669"/>
    <property type="project" value="UniProtKB-KW"/>
</dbReference>
<evidence type="ECO:0000313" key="14">
    <source>
        <dbReference type="EMBL" id="SHM86305.1"/>
    </source>
</evidence>
<evidence type="ECO:0000256" key="3">
    <source>
        <dbReference type="ARBA" id="ARBA00014333"/>
    </source>
</evidence>
<keyword evidence="5" id="KW-0540">Nuclease</keyword>
<dbReference type="STRING" id="447595.SAMN05660826_02184"/>
<dbReference type="InterPro" id="IPR000160">
    <property type="entry name" value="GGDEF_dom"/>
</dbReference>
<evidence type="ECO:0000256" key="11">
    <source>
        <dbReference type="ARBA" id="ARBA00023118"/>
    </source>
</evidence>
<organism evidence="14 15">
    <name type="scientific">Caldanaerovirga acetigignens</name>
    <dbReference type="NCBI Taxonomy" id="447595"/>
    <lineage>
        <taxon>Bacteria</taxon>
        <taxon>Bacillati</taxon>
        <taxon>Bacillota</taxon>
        <taxon>Clostridia</taxon>
        <taxon>Thermosediminibacterales</taxon>
        <taxon>Thermosediminibacteraceae</taxon>
        <taxon>Caldanaerovirga</taxon>
    </lineage>
</organism>
<dbReference type="GO" id="GO:0051607">
    <property type="term" value="P:defense response to virus"/>
    <property type="evidence" value="ECO:0007669"/>
    <property type="project" value="UniProtKB-KW"/>
</dbReference>
<dbReference type="NCBIfam" id="TIGR02578">
    <property type="entry name" value="cas_TM1811_Csm1"/>
    <property type="match status" value="1"/>
</dbReference>
<dbReference type="Pfam" id="PF18211">
    <property type="entry name" value="Csm1_B"/>
    <property type="match status" value="1"/>
</dbReference>
<keyword evidence="4" id="KW-0808">Transferase</keyword>
<keyword evidence="8" id="KW-0378">Hydrolase</keyword>
<reference evidence="15" key="1">
    <citation type="submission" date="2016-11" db="EMBL/GenBank/DDBJ databases">
        <authorList>
            <person name="Varghese N."/>
            <person name="Submissions S."/>
        </authorList>
    </citation>
    <scope>NUCLEOTIDE SEQUENCE [LARGE SCALE GENOMIC DNA]</scope>
    <source>
        <strain evidence="15">DSM 18802</strain>
    </source>
</reference>
<dbReference type="EMBL" id="FRCR01000018">
    <property type="protein sequence ID" value="SHM86305.1"/>
    <property type="molecule type" value="Genomic_DNA"/>
</dbReference>
<dbReference type="InterPro" id="IPR013408">
    <property type="entry name" value="Cas10/Csm1"/>
</dbReference>
<dbReference type="PANTHER" id="PTHR36528">
    <property type="entry name" value="CRISPR SYSTEM SINGLE-STRAND-SPECIFIC DEOXYRIBONUCLEASE CAS10/CSM1 (SUBTYPE III-A)"/>
    <property type="match status" value="1"/>
</dbReference>
<evidence type="ECO:0000256" key="12">
    <source>
        <dbReference type="ARBA" id="ARBA00032922"/>
    </source>
</evidence>
<dbReference type="PANTHER" id="PTHR36528:SF1">
    <property type="entry name" value="CRISPR SYSTEM SINGLE-STRAND-SPECIFIC DEOXYRIBONUCLEASE CAS10_CSM1 (SUBTYPE III-A)"/>
    <property type="match status" value="1"/>
</dbReference>
<dbReference type="Gene3D" id="3.30.70.270">
    <property type="match status" value="1"/>
</dbReference>